<organism evidence="2 3">
    <name type="scientific">Paenibacillus borealis</name>
    <dbReference type="NCBI Taxonomy" id="160799"/>
    <lineage>
        <taxon>Bacteria</taxon>
        <taxon>Bacillati</taxon>
        <taxon>Bacillota</taxon>
        <taxon>Bacilli</taxon>
        <taxon>Bacillales</taxon>
        <taxon>Paenibacillaceae</taxon>
        <taxon>Paenibacillus</taxon>
    </lineage>
</organism>
<dbReference type="CDD" id="cd03801">
    <property type="entry name" value="GT4_PimA-like"/>
    <property type="match status" value="1"/>
</dbReference>
<feature type="domain" description="Glycosyl transferase family 1" evidence="1">
    <location>
        <begin position="178"/>
        <end position="319"/>
    </location>
</feature>
<dbReference type="HOGENOM" id="CLU_068877_0_0_9"/>
<dbReference type="RefSeq" id="WP_042217203.1">
    <property type="nucleotide sequence ID" value="NZ_CP009285.1"/>
</dbReference>
<accession>A0A089MW23</accession>
<dbReference type="SUPFAM" id="SSF53756">
    <property type="entry name" value="UDP-Glycosyltransferase/glycogen phosphorylase"/>
    <property type="match status" value="1"/>
</dbReference>
<evidence type="ECO:0000313" key="3">
    <source>
        <dbReference type="Proteomes" id="UP000029518"/>
    </source>
</evidence>
<dbReference type="KEGG" id="pbd:PBOR_29570"/>
<protein>
    <submittedName>
        <fullName evidence="2">Glycosyl transferase family 1</fullName>
    </submittedName>
</protein>
<keyword evidence="2" id="KW-0808">Transferase</keyword>
<dbReference type="OrthoDB" id="9797829at2"/>
<dbReference type="Gene3D" id="3.40.50.2000">
    <property type="entry name" value="Glycogen Phosphorylase B"/>
    <property type="match status" value="2"/>
</dbReference>
<gene>
    <name evidence="2" type="ORF">PBOR_29570</name>
</gene>
<dbReference type="Pfam" id="PF00534">
    <property type="entry name" value="Glycos_transf_1"/>
    <property type="match status" value="1"/>
</dbReference>
<sequence length="347" mass="39118">MRLTFPILTLSRGGAQRMLAELANRLAEIGHEVVVLLPSHGIVEYEMKCPIITAPATVLTEDDFPYGDVIISNYYTTVPVAQRASEQGKGLHIRLALCYEPTFLPDNNLSFASYNITRNLFVLSRWQQEIVRINHGIKGRIVPIGLNPDFSNTHLRGRGGNKIVVSAIMRRPEGGFSGHREQDYLLQQLDIVKQRHPEVEIYIITPPAEFASSETLQELLGDGRFQIRTPGNDSELSYHYNESDIFVSSSTYDTGSLPGLEAMRCGAALVTVYSGGNLEYCVHGHNCLMSYRYENRLADDVSVLVNNKEFRERLAARGELDSQRFTWERSMQIFQTELFELVSKQGV</sequence>
<dbReference type="PANTHER" id="PTHR45947:SF3">
    <property type="entry name" value="SULFOQUINOVOSYL TRANSFERASE SQD2"/>
    <property type="match status" value="1"/>
</dbReference>
<proteinExistence type="predicted"/>
<reference evidence="2" key="1">
    <citation type="submission" date="2014-08" db="EMBL/GenBank/DDBJ databases">
        <title>Comparative genomics of the Paenibacillus odorifer group.</title>
        <authorList>
            <person name="den Bakker H.C."/>
            <person name="Tsai Y.-C.Y.-C."/>
            <person name="Martin N."/>
            <person name="Korlach J."/>
            <person name="Wiedmann M."/>
        </authorList>
    </citation>
    <scope>NUCLEOTIDE SEQUENCE [LARGE SCALE GENOMIC DNA]</scope>
    <source>
        <strain evidence="2">DSM 13188</strain>
    </source>
</reference>
<dbReference type="GO" id="GO:0016757">
    <property type="term" value="F:glycosyltransferase activity"/>
    <property type="evidence" value="ECO:0007669"/>
    <property type="project" value="InterPro"/>
</dbReference>
<evidence type="ECO:0000259" key="1">
    <source>
        <dbReference type="Pfam" id="PF00534"/>
    </source>
</evidence>
<dbReference type="AlphaFoldDB" id="A0A089MW23"/>
<keyword evidence="3" id="KW-1185">Reference proteome</keyword>
<dbReference type="Proteomes" id="UP000029518">
    <property type="component" value="Chromosome"/>
</dbReference>
<dbReference type="PANTHER" id="PTHR45947">
    <property type="entry name" value="SULFOQUINOVOSYL TRANSFERASE SQD2"/>
    <property type="match status" value="1"/>
</dbReference>
<dbReference type="InterPro" id="IPR001296">
    <property type="entry name" value="Glyco_trans_1"/>
</dbReference>
<name>A0A089MW23_PAEBO</name>
<evidence type="ECO:0000313" key="2">
    <source>
        <dbReference type="EMBL" id="AIQ60629.1"/>
    </source>
</evidence>
<dbReference type="EMBL" id="CP009285">
    <property type="protein sequence ID" value="AIQ60629.1"/>
    <property type="molecule type" value="Genomic_DNA"/>
</dbReference>
<dbReference type="InterPro" id="IPR050194">
    <property type="entry name" value="Glycosyltransferase_grp1"/>
</dbReference>